<evidence type="ECO:0000313" key="8">
    <source>
        <dbReference type="Proteomes" id="UP000507470"/>
    </source>
</evidence>
<dbReference type="Proteomes" id="UP000507470">
    <property type="component" value="Unassembled WGS sequence"/>
</dbReference>
<proteinExistence type="predicted"/>
<dbReference type="Pfam" id="PF00628">
    <property type="entry name" value="PHD"/>
    <property type="match status" value="1"/>
</dbReference>
<evidence type="ECO:0000259" key="6">
    <source>
        <dbReference type="PROSITE" id="PS50871"/>
    </source>
</evidence>
<dbReference type="SUPFAM" id="SSF56219">
    <property type="entry name" value="DNase I-like"/>
    <property type="match status" value="1"/>
</dbReference>
<dbReference type="InterPro" id="IPR008983">
    <property type="entry name" value="Tumour_necrosis_fac-like_dom"/>
</dbReference>
<dbReference type="PANTHER" id="PTHR33395:SF22">
    <property type="entry name" value="REVERSE TRANSCRIPTASE DOMAIN-CONTAINING PROTEIN"/>
    <property type="match status" value="1"/>
</dbReference>
<protein>
    <recommendedName>
        <fullName evidence="9">PHD-type domain-containing protein</fullName>
    </recommendedName>
</protein>
<keyword evidence="8" id="KW-1185">Reference proteome</keyword>
<evidence type="ECO:0000256" key="4">
    <source>
        <dbReference type="PROSITE-ProRule" id="PRU00146"/>
    </source>
</evidence>
<evidence type="ECO:0008006" key="9">
    <source>
        <dbReference type="Google" id="ProtNLM"/>
    </source>
</evidence>
<dbReference type="InterPro" id="IPR013083">
    <property type="entry name" value="Znf_RING/FYVE/PHD"/>
</dbReference>
<dbReference type="Gene3D" id="2.60.120.40">
    <property type="match status" value="1"/>
</dbReference>
<evidence type="ECO:0000256" key="2">
    <source>
        <dbReference type="ARBA" id="ARBA00022771"/>
    </source>
</evidence>
<dbReference type="GO" id="GO:0008270">
    <property type="term" value="F:zinc ion binding"/>
    <property type="evidence" value="ECO:0007669"/>
    <property type="project" value="UniProtKB-KW"/>
</dbReference>
<dbReference type="CDD" id="cd15517">
    <property type="entry name" value="PHD_TCF19_like"/>
    <property type="match status" value="1"/>
</dbReference>
<dbReference type="AlphaFoldDB" id="A0A6J8B836"/>
<feature type="domain" description="PHD-type" evidence="5">
    <location>
        <begin position="289"/>
        <end position="345"/>
    </location>
</feature>
<accession>A0A6J8B836</accession>
<dbReference type="SMART" id="SM00249">
    <property type="entry name" value="PHD"/>
    <property type="match status" value="1"/>
</dbReference>
<feature type="domain" description="C1q" evidence="6">
    <location>
        <begin position="79"/>
        <end position="220"/>
    </location>
</feature>
<dbReference type="PROSITE" id="PS50016">
    <property type="entry name" value="ZF_PHD_2"/>
    <property type="match status" value="1"/>
</dbReference>
<sequence length="713" mass="79898">MELLKISSINSTGVDDLGWDEIISFQGFTGCHKKCQSNSESVYEYGQNLNSTNIQIKVVNHQSTNISHAVRNNINTRQLQGGGIAFSVYLDHDLDLGAPEVLKYNKIITNEGGGYNLNTGAFICPESGMYLLSFYIGERGGLSPQGAYIYLKVNNVNIIDAVVDAPHYTQDLQGGNTVIIRLKAGDVVITQHEDSGGHVEAKVLNLSTTANYINDLSRQSSLHYNSSFPENSWSITSQKPSKSNISTLSINISIRRGREIKHNKLVLTYLCSLLLVNSYAPEPNPGPTKYPCGSCSKAVTWRQKAVCCDTCDEWYHIKCEGIDQHMYKILNNSNISWECIKCGMPNFSTTFFNTTIETSNSYADLSTDDNTCNLDHIGTPTHTSSPILKQKSKPFKQNKKQSTVPPLRVLTINFQSIKNKKPEIDEIIDSCQPDVIFGTETWLSNDTSAYEYISPSKYTIYTKNRKDGYGGVLLAITNTLITSHVPELDTDCELIWAKITPTGNKTTYLGAYYRPPSDKGESLEHLSTSLNRICNISSANIMLSGDFNLGNIDWSNSSVIPSKPDPSLHQHLLDILQDHNLTQVVDKPTRNDRTLDLLCMSNPSLVNRVETLPPLGDHDIIFSEINLSLSKAKQSPHKVFIYKKADWEKIGKDLKETYTHMEKHKLELDIDNMWNFFKTKTTESIQKHIPTKLIADQHLVLPWYLNHSEGKLP</sequence>
<dbReference type="GO" id="GO:0031012">
    <property type="term" value="C:extracellular matrix"/>
    <property type="evidence" value="ECO:0007669"/>
    <property type="project" value="TreeGrafter"/>
</dbReference>
<dbReference type="PRINTS" id="PR00007">
    <property type="entry name" value="COMPLEMNTC1Q"/>
</dbReference>
<dbReference type="Pfam" id="PF14529">
    <property type="entry name" value="Exo_endo_phos_2"/>
    <property type="match status" value="1"/>
</dbReference>
<dbReference type="Gene3D" id="3.60.10.10">
    <property type="entry name" value="Endonuclease/exonuclease/phosphatase"/>
    <property type="match status" value="1"/>
</dbReference>
<dbReference type="GO" id="GO:0061343">
    <property type="term" value="P:cell adhesion involved in heart morphogenesis"/>
    <property type="evidence" value="ECO:0007669"/>
    <property type="project" value="TreeGrafter"/>
</dbReference>
<evidence type="ECO:0000313" key="7">
    <source>
        <dbReference type="EMBL" id="CAC5378759.1"/>
    </source>
</evidence>
<dbReference type="PANTHER" id="PTHR33395">
    <property type="entry name" value="TRANSCRIPTASE, PUTATIVE-RELATED-RELATED"/>
    <property type="match status" value="1"/>
</dbReference>
<evidence type="ECO:0000256" key="1">
    <source>
        <dbReference type="ARBA" id="ARBA00022723"/>
    </source>
</evidence>
<dbReference type="GO" id="GO:0007508">
    <property type="term" value="P:larval heart development"/>
    <property type="evidence" value="ECO:0007669"/>
    <property type="project" value="TreeGrafter"/>
</dbReference>
<reference evidence="7 8" key="1">
    <citation type="submission" date="2020-06" db="EMBL/GenBank/DDBJ databases">
        <authorList>
            <person name="Li R."/>
            <person name="Bekaert M."/>
        </authorList>
    </citation>
    <scope>NUCLEOTIDE SEQUENCE [LARGE SCALE GENOMIC DNA]</scope>
    <source>
        <strain evidence="8">wild</strain>
    </source>
</reference>
<dbReference type="GO" id="GO:0003824">
    <property type="term" value="F:catalytic activity"/>
    <property type="evidence" value="ECO:0007669"/>
    <property type="project" value="InterPro"/>
</dbReference>
<dbReference type="InterPro" id="IPR019786">
    <property type="entry name" value="Zinc_finger_PHD-type_CS"/>
</dbReference>
<keyword evidence="2 4" id="KW-0863">Zinc-finger</keyword>
<dbReference type="SUPFAM" id="SSF57903">
    <property type="entry name" value="FYVE/PHD zinc finger"/>
    <property type="match status" value="1"/>
</dbReference>
<dbReference type="SMART" id="SM00110">
    <property type="entry name" value="C1Q"/>
    <property type="match status" value="1"/>
</dbReference>
<dbReference type="Pfam" id="PF00386">
    <property type="entry name" value="C1q"/>
    <property type="match status" value="1"/>
</dbReference>
<dbReference type="OrthoDB" id="5989495at2759"/>
<dbReference type="PROSITE" id="PS01359">
    <property type="entry name" value="ZF_PHD_1"/>
    <property type="match status" value="1"/>
</dbReference>
<evidence type="ECO:0000259" key="5">
    <source>
        <dbReference type="PROSITE" id="PS50016"/>
    </source>
</evidence>
<dbReference type="PROSITE" id="PS50871">
    <property type="entry name" value="C1Q"/>
    <property type="match status" value="1"/>
</dbReference>
<organism evidence="7 8">
    <name type="scientific">Mytilus coruscus</name>
    <name type="common">Sea mussel</name>
    <dbReference type="NCBI Taxonomy" id="42192"/>
    <lineage>
        <taxon>Eukaryota</taxon>
        <taxon>Metazoa</taxon>
        <taxon>Spiralia</taxon>
        <taxon>Lophotrochozoa</taxon>
        <taxon>Mollusca</taxon>
        <taxon>Bivalvia</taxon>
        <taxon>Autobranchia</taxon>
        <taxon>Pteriomorphia</taxon>
        <taxon>Mytilida</taxon>
        <taxon>Mytiloidea</taxon>
        <taxon>Mytilidae</taxon>
        <taxon>Mytilinae</taxon>
        <taxon>Mytilus</taxon>
    </lineage>
</organism>
<name>A0A6J8B836_MYTCO</name>
<keyword evidence="1" id="KW-0479">Metal-binding</keyword>
<dbReference type="InterPro" id="IPR001073">
    <property type="entry name" value="C1q_dom"/>
</dbReference>
<dbReference type="InterPro" id="IPR019787">
    <property type="entry name" value="Znf_PHD-finger"/>
</dbReference>
<evidence type="ECO:0000256" key="3">
    <source>
        <dbReference type="ARBA" id="ARBA00022833"/>
    </source>
</evidence>
<dbReference type="EMBL" id="CACVKT020002588">
    <property type="protein sequence ID" value="CAC5378759.1"/>
    <property type="molecule type" value="Genomic_DNA"/>
</dbReference>
<gene>
    <name evidence="7" type="ORF">MCOR_14900</name>
</gene>
<dbReference type="InterPro" id="IPR005135">
    <property type="entry name" value="Endo/exonuclease/phosphatase"/>
</dbReference>
<dbReference type="Gene3D" id="3.30.40.10">
    <property type="entry name" value="Zinc/RING finger domain, C3HC4 (zinc finger)"/>
    <property type="match status" value="1"/>
</dbReference>
<dbReference type="InterPro" id="IPR001965">
    <property type="entry name" value="Znf_PHD"/>
</dbReference>
<dbReference type="InterPro" id="IPR036691">
    <property type="entry name" value="Endo/exonu/phosph_ase_sf"/>
</dbReference>
<dbReference type="SUPFAM" id="SSF49842">
    <property type="entry name" value="TNF-like"/>
    <property type="match status" value="1"/>
</dbReference>
<keyword evidence="3" id="KW-0862">Zinc</keyword>
<dbReference type="InterPro" id="IPR011011">
    <property type="entry name" value="Znf_FYVE_PHD"/>
</dbReference>